<evidence type="ECO:0000256" key="1">
    <source>
        <dbReference type="ARBA" id="ARBA00001947"/>
    </source>
</evidence>
<dbReference type="CDD" id="cd06163">
    <property type="entry name" value="S2P-M50_PDZ_RseP-like"/>
    <property type="match status" value="1"/>
</dbReference>
<comment type="subcellular location">
    <subcellularLocation>
        <location evidence="2">Membrane</location>
        <topology evidence="2">Multi-pass membrane protein</topology>
    </subcellularLocation>
</comment>
<feature type="transmembrane region" description="Helical" evidence="11">
    <location>
        <begin position="119"/>
        <end position="143"/>
    </location>
</feature>
<dbReference type="EMBL" id="JBHUIJ010000023">
    <property type="protein sequence ID" value="MFD2239008.1"/>
    <property type="molecule type" value="Genomic_DNA"/>
</dbReference>
<organism evidence="13 14">
    <name type="scientific">Aureimonas populi</name>
    <dbReference type="NCBI Taxonomy" id="1701758"/>
    <lineage>
        <taxon>Bacteria</taxon>
        <taxon>Pseudomonadati</taxon>
        <taxon>Pseudomonadota</taxon>
        <taxon>Alphaproteobacteria</taxon>
        <taxon>Hyphomicrobiales</taxon>
        <taxon>Aurantimonadaceae</taxon>
        <taxon>Aureimonas</taxon>
    </lineage>
</organism>
<dbReference type="Pfam" id="PF02163">
    <property type="entry name" value="Peptidase_M50"/>
    <property type="match status" value="1"/>
</dbReference>
<sequence>MDFIGALGDGIWSTAIGTILPFLFVLTVIVFFHELGHYLVGRWSGIRIMAFSVGFGPEILGFNDRHGTRWKLCAIPLGGYVKFLGDENAASVPDQAAIGRMSPAERAGAFHTASLPRRAATVAAGPVANFILAIAIFAGVAYVNGRVVGDPVVAEVQADSPAAQAGLMPGDRILAADGQTIAYFSDFQRHVSTRANIPIAVTVERNGSPVELTVTPEERTQTDNFGNEFQVPVIGVVANDASSSFRVEELSLGQSLAFGASQTWFVTERTVHFIGGIFTGSQPSDQIGGPIRIAQISGQAATMGFAPLLNLAALLSISIGLLNLLPIPMLDGGHLLFYAAEAVRGRPLSERVQEIGFRIGLALVMGLMIFAFWNDLSSLT</sequence>
<evidence type="ECO:0000256" key="4">
    <source>
        <dbReference type="ARBA" id="ARBA00022670"/>
    </source>
</evidence>
<keyword evidence="4" id="KW-0645">Protease</keyword>
<dbReference type="InterPro" id="IPR041489">
    <property type="entry name" value="PDZ_6"/>
</dbReference>
<keyword evidence="6 11" id="KW-0378">Hydrolase</keyword>
<dbReference type="Pfam" id="PF17820">
    <property type="entry name" value="PDZ_6"/>
    <property type="match status" value="1"/>
</dbReference>
<dbReference type="PANTHER" id="PTHR42837:SF2">
    <property type="entry name" value="MEMBRANE METALLOPROTEASE ARASP2, CHLOROPLASTIC-RELATED"/>
    <property type="match status" value="1"/>
</dbReference>
<evidence type="ECO:0000256" key="6">
    <source>
        <dbReference type="ARBA" id="ARBA00022801"/>
    </source>
</evidence>
<gene>
    <name evidence="13" type="primary">rseP</name>
    <name evidence="13" type="ORF">ACFSKQ_16265</name>
</gene>
<keyword evidence="10 11" id="KW-0472">Membrane</keyword>
<keyword evidence="8 11" id="KW-1133">Transmembrane helix</keyword>
<proteinExistence type="inferred from homology"/>
<evidence type="ECO:0000256" key="5">
    <source>
        <dbReference type="ARBA" id="ARBA00022692"/>
    </source>
</evidence>
<keyword evidence="9 11" id="KW-0482">Metalloprotease</keyword>
<dbReference type="PROSITE" id="PS50106">
    <property type="entry name" value="PDZ"/>
    <property type="match status" value="1"/>
</dbReference>
<feature type="transmembrane region" description="Helical" evidence="11">
    <location>
        <begin position="355"/>
        <end position="373"/>
    </location>
</feature>
<keyword evidence="14" id="KW-1185">Reference proteome</keyword>
<feature type="transmembrane region" description="Helical" evidence="11">
    <location>
        <begin position="305"/>
        <end position="325"/>
    </location>
</feature>
<dbReference type="Proteomes" id="UP001597371">
    <property type="component" value="Unassembled WGS sequence"/>
</dbReference>
<evidence type="ECO:0000256" key="7">
    <source>
        <dbReference type="ARBA" id="ARBA00022833"/>
    </source>
</evidence>
<dbReference type="SUPFAM" id="SSF50156">
    <property type="entry name" value="PDZ domain-like"/>
    <property type="match status" value="1"/>
</dbReference>
<dbReference type="InterPro" id="IPR001478">
    <property type="entry name" value="PDZ"/>
</dbReference>
<comment type="cofactor">
    <cofactor evidence="1 11">
        <name>Zn(2+)</name>
        <dbReference type="ChEBI" id="CHEBI:29105"/>
    </cofactor>
</comment>
<name>A0ABW5CT57_9HYPH</name>
<keyword evidence="11" id="KW-0479">Metal-binding</keyword>
<accession>A0ABW5CT57</accession>
<evidence type="ECO:0000256" key="10">
    <source>
        <dbReference type="ARBA" id="ARBA00023136"/>
    </source>
</evidence>
<evidence type="ECO:0000256" key="9">
    <source>
        <dbReference type="ARBA" id="ARBA00023049"/>
    </source>
</evidence>
<comment type="similarity">
    <text evidence="3 11">Belongs to the peptidase M50B family.</text>
</comment>
<dbReference type="PANTHER" id="PTHR42837">
    <property type="entry name" value="REGULATOR OF SIGMA-E PROTEASE RSEP"/>
    <property type="match status" value="1"/>
</dbReference>
<feature type="transmembrane region" description="Helical" evidence="11">
    <location>
        <begin position="12"/>
        <end position="32"/>
    </location>
</feature>
<reference evidence="14" key="1">
    <citation type="journal article" date="2019" name="Int. J. Syst. Evol. Microbiol.">
        <title>The Global Catalogue of Microorganisms (GCM) 10K type strain sequencing project: providing services to taxonomists for standard genome sequencing and annotation.</title>
        <authorList>
            <consortium name="The Broad Institute Genomics Platform"/>
            <consortium name="The Broad Institute Genome Sequencing Center for Infectious Disease"/>
            <person name="Wu L."/>
            <person name="Ma J."/>
        </authorList>
    </citation>
    <scope>NUCLEOTIDE SEQUENCE [LARGE SCALE GENOMIC DNA]</scope>
    <source>
        <strain evidence="14">ZS-35-S2</strain>
    </source>
</reference>
<evidence type="ECO:0000313" key="14">
    <source>
        <dbReference type="Proteomes" id="UP001597371"/>
    </source>
</evidence>
<evidence type="ECO:0000313" key="13">
    <source>
        <dbReference type="EMBL" id="MFD2239008.1"/>
    </source>
</evidence>
<evidence type="ECO:0000256" key="11">
    <source>
        <dbReference type="RuleBase" id="RU362031"/>
    </source>
</evidence>
<dbReference type="InterPro" id="IPR036034">
    <property type="entry name" value="PDZ_sf"/>
</dbReference>
<dbReference type="InterPro" id="IPR008915">
    <property type="entry name" value="Peptidase_M50"/>
</dbReference>
<evidence type="ECO:0000256" key="8">
    <source>
        <dbReference type="ARBA" id="ARBA00022989"/>
    </source>
</evidence>
<dbReference type="EC" id="3.4.24.-" evidence="11"/>
<comment type="caution">
    <text evidence="13">The sequence shown here is derived from an EMBL/GenBank/DDBJ whole genome shotgun (WGS) entry which is preliminary data.</text>
</comment>
<dbReference type="GO" id="GO:0008237">
    <property type="term" value="F:metallopeptidase activity"/>
    <property type="evidence" value="ECO:0007669"/>
    <property type="project" value="UniProtKB-KW"/>
</dbReference>
<feature type="domain" description="PDZ" evidence="12">
    <location>
        <begin position="139"/>
        <end position="218"/>
    </location>
</feature>
<dbReference type="NCBIfam" id="TIGR00054">
    <property type="entry name" value="RIP metalloprotease RseP"/>
    <property type="match status" value="1"/>
</dbReference>
<protein>
    <recommendedName>
        <fullName evidence="11">Zinc metalloprotease</fullName>
        <ecNumber evidence="11">3.4.24.-</ecNumber>
    </recommendedName>
</protein>
<evidence type="ECO:0000256" key="2">
    <source>
        <dbReference type="ARBA" id="ARBA00004141"/>
    </source>
</evidence>
<keyword evidence="5 11" id="KW-0812">Transmembrane</keyword>
<dbReference type="Gene3D" id="2.30.42.10">
    <property type="match status" value="1"/>
</dbReference>
<dbReference type="InterPro" id="IPR004387">
    <property type="entry name" value="Pept_M50_Zn"/>
</dbReference>
<dbReference type="CDD" id="cd23081">
    <property type="entry name" value="cpPDZ_EcRseP-like"/>
    <property type="match status" value="1"/>
</dbReference>
<evidence type="ECO:0000256" key="3">
    <source>
        <dbReference type="ARBA" id="ARBA00007931"/>
    </source>
</evidence>
<keyword evidence="7 11" id="KW-0862">Zinc</keyword>
<dbReference type="RefSeq" id="WP_209736262.1">
    <property type="nucleotide sequence ID" value="NZ_CP072611.1"/>
</dbReference>
<evidence type="ECO:0000259" key="12">
    <source>
        <dbReference type="PROSITE" id="PS50106"/>
    </source>
</evidence>
<dbReference type="SMART" id="SM00228">
    <property type="entry name" value="PDZ"/>
    <property type="match status" value="1"/>
</dbReference>